<accession>A0A0M6WI53</accession>
<keyword evidence="1" id="KW-0472">Membrane</keyword>
<sequence>MKTINNFIKIIIFLVVLNGGILLITYVLTPKIPSFYWEKHYDAVFFGTSQSYCSFDPLIFDEYDLKTYNRGRQQQTMNYTYYYIKDALDVCDIDVVVLEVFGMFYEEDDTGFISEGVRDSSLNDMRMSETKIEAIRECVPEEMQISYFFPLDKYHFRWEELDYASWNGFYNSALKPYYEEADRGYKRWTESEVCVDDYWSIAFSEIRRDVYAGNIKYLDKIYELCQKKGAKLILVKAPLPCYDRVIEETNTVSDWAEEHDIELINYMRLQDVLELNFYTDSLDGGTHLNESGAGKVSKHLAAYLKENYFE</sequence>
<evidence type="ECO:0008006" key="4">
    <source>
        <dbReference type="Google" id="ProtNLM"/>
    </source>
</evidence>
<keyword evidence="1" id="KW-1133">Transmembrane helix</keyword>
<dbReference type="Gene3D" id="3.40.50.1110">
    <property type="entry name" value="SGNH hydrolase"/>
    <property type="match status" value="1"/>
</dbReference>
<protein>
    <recommendedName>
        <fullName evidence="4">SGNH/GDSL hydrolase family protein</fullName>
    </recommendedName>
</protein>
<evidence type="ECO:0000313" key="2">
    <source>
        <dbReference type="EMBL" id="CRL36386.1"/>
    </source>
</evidence>
<evidence type="ECO:0000313" key="3">
    <source>
        <dbReference type="Proteomes" id="UP000049828"/>
    </source>
</evidence>
<keyword evidence="3" id="KW-1185">Reference proteome</keyword>
<feature type="transmembrane region" description="Helical" evidence="1">
    <location>
        <begin position="7"/>
        <end position="28"/>
    </location>
</feature>
<dbReference type="Proteomes" id="UP000049828">
    <property type="component" value="Unassembled WGS sequence"/>
</dbReference>
<dbReference type="EMBL" id="CVRS01000064">
    <property type="protein sequence ID" value="CRL36386.1"/>
    <property type="molecule type" value="Genomic_DNA"/>
</dbReference>
<proteinExistence type="predicted"/>
<dbReference type="InterPro" id="IPR036514">
    <property type="entry name" value="SGNH_hydro_sf"/>
</dbReference>
<keyword evidence="1" id="KW-0812">Transmembrane</keyword>
<organism evidence="2 3">
    <name type="scientific">Roseburia inulinivorans</name>
    <dbReference type="NCBI Taxonomy" id="360807"/>
    <lineage>
        <taxon>Bacteria</taxon>
        <taxon>Bacillati</taxon>
        <taxon>Bacillota</taxon>
        <taxon>Clostridia</taxon>
        <taxon>Lachnospirales</taxon>
        <taxon>Lachnospiraceae</taxon>
        <taxon>Roseburia</taxon>
    </lineage>
</organism>
<evidence type="ECO:0000256" key="1">
    <source>
        <dbReference type="SAM" id="Phobius"/>
    </source>
</evidence>
<reference evidence="3" key="1">
    <citation type="submission" date="2015-05" db="EMBL/GenBank/DDBJ databases">
        <authorList>
            <consortium name="Pathogen Informatics"/>
        </authorList>
    </citation>
    <scope>NUCLEOTIDE SEQUENCE [LARGE SCALE GENOMIC DNA]</scope>
    <source>
        <strain evidence="3">L1-83</strain>
    </source>
</reference>
<gene>
    <name evidence="2" type="ORF">RIL183_19171</name>
</gene>
<dbReference type="RefSeq" id="WP_021922409.1">
    <property type="nucleotide sequence ID" value="NZ_CVRS01000064.1"/>
</dbReference>
<dbReference type="AlphaFoldDB" id="A0A0M6WI53"/>
<name>A0A0M6WI53_9FIRM</name>
<dbReference type="OrthoDB" id="9796702at2"/>
<dbReference type="SUPFAM" id="SSF52266">
    <property type="entry name" value="SGNH hydrolase"/>
    <property type="match status" value="1"/>
</dbReference>